<accession>A0A061SVR7</accession>
<dbReference type="Gene3D" id="3.40.50.300">
    <property type="entry name" value="P-loop containing nucleotide triphosphate hydrolases"/>
    <property type="match status" value="1"/>
</dbReference>
<keyword evidence="2" id="KW-1185">Reference proteome</keyword>
<dbReference type="eggNOG" id="ENOG5032FGS">
    <property type="taxonomic scope" value="Bacteria"/>
</dbReference>
<proteinExistence type="predicted"/>
<organism evidence="1 2">
    <name type="scientific">Sulfitobacter mediterraneus</name>
    <dbReference type="NCBI Taxonomy" id="83219"/>
    <lineage>
        <taxon>Bacteria</taxon>
        <taxon>Pseudomonadati</taxon>
        <taxon>Pseudomonadota</taxon>
        <taxon>Alphaproteobacteria</taxon>
        <taxon>Rhodobacterales</taxon>
        <taxon>Roseobacteraceae</taxon>
        <taxon>Sulfitobacter</taxon>
    </lineage>
</organism>
<protein>
    <recommendedName>
        <fullName evidence="3">Sulfotransferase family protein</fullName>
    </recommendedName>
</protein>
<dbReference type="RefSeq" id="WP_160168851.1">
    <property type="nucleotide sequence ID" value="NZ_JEMU01000004.1"/>
</dbReference>
<evidence type="ECO:0008006" key="3">
    <source>
        <dbReference type="Google" id="ProtNLM"/>
    </source>
</evidence>
<dbReference type="Proteomes" id="UP000027337">
    <property type="component" value="Unassembled WGS sequence"/>
</dbReference>
<dbReference type="STRING" id="83219.PM02_06445"/>
<gene>
    <name evidence="1" type="ORF">PM02_06445</name>
</gene>
<name>A0A061SVR7_9RHOB</name>
<dbReference type="EMBL" id="JEMU01000004">
    <property type="protein sequence ID" value="KAJ03953.1"/>
    <property type="molecule type" value="Genomic_DNA"/>
</dbReference>
<sequence>MSPPSRTVILHCHLFKNAGSSLDHILKQNFGDRWVTREFDMGQGSNTDQVEDWILTSPKAVAFSSHTVTGPLPVIPDTEIVPILLLREPLSRISSAYRFERNQQADTFGAKLAKENDLAGYVSSRLANPQDRQCQNFQSWRLAMFCPGPEAELQRAKAGAAVINDVGVLGLVEAFDQALMALQRRVEDVFPDFAWQQVRANTTTKSPESRLDQSLRQKLENANADDLSLLRHAQKLLCADQLSD</sequence>
<reference evidence="1 2" key="1">
    <citation type="journal article" date="2014" name="Genome Announc.">
        <title>Draft Genome Sequences of Two Isolates of the Roseobacter Group, Sulfitobacter sp. Strains 3SOLIMAR09 and 1FIGIMAR09, from Harbors of Mallorca Island (Mediterranean Sea).</title>
        <authorList>
            <person name="Mas-Llado M."/>
            <person name="Pina-Villalonga J.M."/>
            <person name="Brunet-Galmes I."/>
            <person name="Nogales B."/>
            <person name="Bosch R."/>
        </authorList>
    </citation>
    <scope>NUCLEOTIDE SEQUENCE [LARGE SCALE GENOMIC DNA]</scope>
    <source>
        <strain evidence="1 2">1FIGIMAR09</strain>
    </source>
</reference>
<evidence type="ECO:0000313" key="1">
    <source>
        <dbReference type="EMBL" id="KAJ03953.1"/>
    </source>
</evidence>
<dbReference type="AlphaFoldDB" id="A0A061SVR7"/>
<evidence type="ECO:0000313" key="2">
    <source>
        <dbReference type="Proteomes" id="UP000027337"/>
    </source>
</evidence>
<comment type="caution">
    <text evidence="1">The sequence shown here is derived from an EMBL/GenBank/DDBJ whole genome shotgun (WGS) entry which is preliminary data.</text>
</comment>
<dbReference type="InterPro" id="IPR027417">
    <property type="entry name" value="P-loop_NTPase"/>
</dbReference>